<evidence type="ECO:0000259" key="2">
    <source>
        <dbReference type="Pfam" id="PF05239"/>
    </source>
</evidence>
<dbReference type="EMBL" id="JALKCG010000010">
    <property type="protein sequence ID" value="MCK0209968.1"/>
    <property type="molecule type" value="Genomic_DNA"/>
</dbReference>
<dbReference type="Pfam" id="PF05239">
    <property type="entry name" value="PRC"/>
    <property type="match status" value="1"/>
</dbReference>
<feature type="chain" id="PRO_5045759050" evidence="1">
    <location>
        <begin position="22"/>
        <end position="131"/>
    </location>
</feature>
<reference evidence="3 4" key="1">
    <citation type="submission" date="2022-04" db="EMBL/GenBank/DDBJ databases">
        <authorList>
            <person name="Grouzdev D.S."/>
            <person name="Pantiukh K.S."/>
            <person name="Krutkina M.S."/>
        </authorList>
    </citation>
    <scope>NUCLEOTIDE SEQUENCE [LARGE SCALE GENOMIC DNA]</scope>
    <source>
        <strain evidence="3 4">Jip08</strain>
    </source>
</reference>
<feature type="signal peptide" evidence="1">
    <location>
        <begin position="1"/>
        <end position="21"/>
    </location>
</feature>
<comment type="caution">
    <text evidence="3">The sequence shown here is derived from an EMBL/GenBank/DDBJ whole genome shotgun (WGS) entry which is preliminary data.</text>
</comment>
<name>A0ABT0DRP9_9HYPH</name>
<reference evidence="4" key="2">
    <citation type="submission" date="2023-07" db="EMBL/GenBank/DDBJ databases">
        <title>Ancylobacter moscoviensis sp. nov., facultatively methylotrophic bacteria from activated sludge and the reclassification of Starkeya novella (Starkey 1934) Kelly et al. 2000 as Ancylobacter novellus comb. nov., Starkeya koreensis Im et al. 2006 as Ancylobacter koreensis comb.nov., Angulomicrobium tetraedrale Vasil'eva et al. 1986 as Ancylobacter tetraedralis comb. nov., Angulomicrobium amanitiforme Fritz et al. 2004 as Ancylobacter amanitiformis comb. nov. and Methylorhabdus multivorans Doronina et al. 1996 as Ancylobacter multivorans comb. nov. and emended description of the genus Ancylobacter.</title>
        <authorList>
            <person name="Doronina N."/>
            <person name="Chemodurova A."/>
            <person name="Grouzdev D."/>
            <person name="Koziaeva V."/>
            <person name="Shi W."/>
            <person name="Wu L."/>
            <person name="Kaparullina E."/>
        </authorList>
    </citation>
    <scope>NUCLEOTIDE SEQUENCE [LARGE SCALE GENOMIC DNA]</scope>
    <source>
        <strain evidence="4">Jip08</strain>
    </source>
</reference>
<keyword evidence="4" id="KW-1185">Reference proteome</keyword>
<feature type="domain" description="PRC-barrel" evidence="2">
    <location>
        <begin position="40"/>
        <end position="96"/>
    </location>
</feature>
<protein>
    <submittedName>
        <fullName evidence="3">PRC-barrel domain-containing protein</fullName>
    </submittedName>
</protein>
<dbReference type="InterPro" id="IPR011033">
    <property type="entry name" value="PRC_barrel-like_sf"/>
</dbReference>
<dbReference type="Proteomes" id="UP001202867">
    <property type="component" value="Unassembled WGS sequence"/>
</dbReference>
<dbReference type="SUPFAM" id="SSF50346">
    <property type="entry name" value="PRC-barrel domain"/>
    <property type="match status" value="1"/>
</dbReference>
<gene>
    <name evidence="3" type="ORF">MWN33_18200</name>
</gene>
<dbReference type="Gene3D" id="2.30.30.240">
    <property type="entry name" value="PRC-barrel domain"/>
    <property type="match status" value="1"/>
</dbReference>
<evidence type="ECO:0000313" key="4">
    <source>
        <dbReference type="Proteomes" id="UP001202867"/>
    </source>
</evidence>
<dbReference type="RefSeq" id="WP_247202485.1">
    <property type="nucleotide sequence ID" value="NZ_JALKCG010000010.1"/>
</dbReference>
<accession>A0ABT0DRP9</accession>
<evidence type="ECO:0000313" key="3">
    <source>
        <dbReference type="EMBL" id="MCK0209968.1"/>
    </source>
</evidence>
<dbReference type="PANTHER" id="PTHR36505:SF1">
    <property type="entry name" value="BLR1072 PROTEIN"/>
    <property type="match status" value="1"/>
</dbReference>
<dbReference type="PANTHER" id="PTHR36505">
    <property type="entry name" value="BLR1072 PROTEIN"/>
    <property type="match status" value="1"/>
</dbReference>
<proteinExistence type="predicted"/>
<sequence>MRANIIGLAAAAALLSVPALAQPQISETATVAVAPSDALASNLVGLDISNAANEDVGEIEDLVLDSSMNVRGLVLSVGGFLGLGDRYVVVPPSTVKVSFDATKKQWKGMSALTREQLKAMPEFKYEGKFDD</sequence>
<keyword evidence="1" id="KW-0732">Signal</keyword>
<dbReference type="InterPro" id="IPR027275">
    <property type="entry name" value="PRC-brl_dom"/>
</dbReference>
<organism evidence="3 4">
    <name type="scientific">Ancylobacter koreensis</name>
    <dbReference type="NCBI Taxonomy" id="266121"/>
    <lineage>
        <taxon>Bacteria</taxon>
        <taxon>Pseudomonadati</taxon>
        <taxon>Pseudomonadota</taxon>
        <taxon>Alphaproteobacteria</taxon>
        <taxon>Hyphomicrobiales</taxon>
        <taxon>Xanthobacteraceae</taxon>
        <taxon>Ancylobacter</taxon>
    </lineage>
</organism>
<evidence type="ECO:0000256" key="1">
    <source>
        <dbReference type="SAM" id="SignalP"/>
    </source>
</evidence>